<protein>
    <submittedName>
        <fullName evidence="1">Uncharacterized protein</fullName>
    </submittedName>
</protein>
<name>A0A0C9UT64_SPHS4</name>
<evidence type="ECO:0000313" key="2">
    <source>
        <dbReference type="Proteomes" id="UP000054279"/>
    </source>
</evidence>
<proteinExistence type="predicted"/>
<accession>A0A0C9UT64</accession>
<dbReference type="EMBL" id="KN837304">
    <property type="protein sequence ID" value="KIJ28516.1"/>
    <property type="molecule type" value="Genomic_DNA"/>
</dbReference>
<organism evidence="1 2">
    <name type="scientific">Sphaerobolus stellatus (strain SS14)</name>
    <dbReference type="NCBI Taxonomy" id="990650"/>
    <lineage>
        <taxon>Eukaryota</taxon>
        <taxon>Fungi</taxon>
        <taxon>Dikarya</taxon>
        <taxon>Basidiomycota</taxon>
        <taxon>Agaricomycotina</taxon>
        <taxon>Agaricomycetes</taxon>
        <taxon>Phallomycetidae</taxon>
        <taxon>Geastrales</taxon>
        <taxon>Sphaerobolaceae</taxon>
        <taxon>Sphaerobolus</taxon>
    </lineage>
</organism>
<dbReference type="Proteomes" id="UP000054279">
    <property type="component" value="Unassembled WGS sequence"/>
</dbReference>
<sequence>MGERQAAAAVEKGSGPKQLFWIWKIELDLEGESFEEVECTVDGWTNEVIRLEWLHAKASSERWHEETKLLKAERQRVVKSYQWLKKDWLRRKEKWTQEQGVPKGAVAFAARTTATFNILETRAAMHLTELLALS</sequence>
<dbReference type="OrthoDB" id="3265433at2759"/>
<gene>
    <name evidence="1" type="ORF">M422DRAFT_270206</name>
</gene>
<keyword evidence="2" id="KW-1185">Reference proteome</keyword>
<reference evidence="1 2" key="1">
    <citation type="submission" date="2014-06" db="EMBL/GenBank/DDBJ databases">
        <title>Evolutionary Origins and Diversification of the Mycorrhizal Mutualists.</title>
        <authorList>
            <consortium name="DOE Joint Genome Institute"/>
            <consortium name="Mycorrhizal Genomics Consortium"/>
            <person name="Kohler A."/>
            <person name="Kuo A."/>
            <person name="Nagy L.G."/>
            <person name="Floudas D."/>
            <person name="Copeland A."/>
            <person name="Barry K.W."/>
            <person name="Cichocki N."/>
            <person name="Veneault-Fourrey C."/>
            <person name="LaButti K."/>
            <person name="Lindquist E.A."/>
            <person name="Lipzen A."/>
            <person name="Lundell T."/>
            <person name="Morin E."/>
            <person name="Murat C."/>
            <person name="Riley R."/>
            <person name="Ohm R."/>
            <person name="Sun H."/>
            <person name="Tunlid A."/>
            <person name="Henrissat B."/>
            <person name="Grigoriev I.V."/>
            <person name="Hibbett D.S."/>
            <person name="Martin F."/>
        </authorList>
    </citation>
    <scope>NUCLEOTIDE SEQUENCE [LARGE SCALE GENOMIC DNA]</scope>
    <source>
        <strain evidence="1 2">SS14</strain>
    </source>
</reference>
<dbReference type="AlphaFoldDB" id="A0A0C9UT64"/>
<dbReference type="HOGENOM" id="CLU_1897532_0_0_1"/>
<evidence type="ECO:0000313" key="1">
    <source>
        <dbReference type="EMBL" id="KIJ28516.1"/>
    </source>
</evidence>